<dbReference type="SUPFAM" id="SSF56436">
    <property type="entry name" value="C-type lectin-like"/>
    <property type="match status" value="1"/>
</dbReference>
<sequence length="320" mass="35734">MEVHGHMCYEFFEQQSTTHDQAQTACEVKKGWSIAVVANREVLNIIRNHLNLEIRSQQNYWVKVHQDFAEELNATWCTYAFLVYTNFGNPVGKLGYYEPLEGEGDKCNLTYGYVCQYEPVPITECALLEVPDNGYLKNNTRQVGSVATLGCKSGYIDKKRRETISRTCLETGLWSGRSPNCIDLQFLQNSTNSTTTTYSPLGPFPNIAANRQSKRDNHSSESLGVGVGIGLGIAAVLVAGFIVFLMYRRYSKAKEFNGDQMNAEPTSFDNRVIQKDHAIEPPFPLEAMVGTGDIIGVSEKDKEAKIPEKDSKNPFSNGVM</sequence>
<protein>
    <recommendedName>
        <fullName evidence="10">Sushi domain-containing protein</fullName>
    </recommendedName>
</protein>
<evidence type="ECO:0000256" key="1">
    <source>
        <dbReference type="ARBA" id="ARBA00022729"/>
    </source>
</evidence>
<comment type="caution">
    <text evidence="3">Lacks conserved residue(s) required for the propagation of feature annotation.</text>
</comment>
<feature type="domain" description="C-type lectin" evidence="6">
    <location>
        <begin position="4"/>
        <end position="116"/>
    </location>
</feature>
<dbReference type="InterPro" id="IPR035976">
    <property type="entry name" value="Sushi/SCR/CCP_sf"/>
</dbReference>
<dbReference type="Gene3D" id="2.10.70.10">
    <property type="entry name" value="Complement Module, domain 1"/>
    <property type="match status" value="1"/>
</dbReference>
<keyword evidence="5" id="KW-1133">Transmembrane helix</keyword>
<dbReference type="SMART" id="SM00032">
    <property type="entry name" value="CCP"/>
    <property type="match status" value="1"/>
</dbReference>
<dbReference type="InterPro" id="IPR016186">
    <property type="entry name" value="C-type_lectin-like/link_sf"/>
</dbReference>
<evidence type="ECO:0000259" key="7">
    <source>
        <dbReference type="PROSITE" id="PS50923"/>
    </source>
</evidence>
<reference evidence="8" key="1">
    <citation type="submission" date="2022-03" db="EMBL/GenBank/DDBJ databases">
        <authorList>
            <person name="Martin C."/>
        </authorList>
    </citation>
    <scope>NUCLEOTIDE SEQUENCE</scope>
</reference>
<dbReference type="InterPro" id="IPR000436">
    <property type="entry name" value="Sushi_SCR_CCP_dom"/>
</dbReference>
<evidence type="ECO:0000313" key="8">
    <source>
        <dbReference type="EMBL" id="CAH1801255.1"/>
    </source>
</evidence>
<feature type="domain" description="Sushi" evidence="7">
    <location>
        <begin position="123"/>
        <end position="183"/>
    </location>
</feature>
<dbReference type="PROSITE" id="PS50923">
    <property type="entry name" value="SUSHI"/>
    <property type="match status" value="1"/>
</dbReference>
<keyword evidence="5" id="KW-0812">Transmembrane</keyword>
<proteinExistence type="predicted"/>
<keyword evidence="2 3" id="KW-1015">Disulfide bond</keyword>
<comment type="caution">
    <text evidence="8">The sequence shown here is derived from an EMBL/GenBank/DDBJ whole genome shotgun (WGS) entry which is preliminary data.</text>
</comment>
<keyword evidence="5" id="KW-0472">Membrane</keyword>
<feature type="disulfide bond" evidence="3">
    <location>
        <begin position="125"/>
        <end position="168"/>
    </location>
</feature>
<feature type="region of interest" description="Disordered" evidence="4">
    <location>
        <begin position="299"/>
        <end position="320"/>
    </location>
</feature>
<gene>
    <name evidence="8" type="ORF">OFUS_LOCUS25063</name>
</gene>
<dbReference type="SUPFAM" id="SSF57535">
    <property type="entry name" value="Complement control module/SCR domain"/>
    <property type="match status" value="1"/>
</dbReference>
<organism evidence="8 9">
    <name type="scientific">Owenia fusiformis</name>
    <name type="common">Polychaete worm</name>
    <dbReference type="NCBI Taxonomy" id="6347"/>
    <lineage>
        <taxon>Eukaryota</taxon>
        <taxon>Metazoa</taxon>
        <taxon>Spiralia</taxon>
        <taxon>Lophotrochozoa</taxon>
        <taxon>Annelida</taxon>
        <taxon>Polychaeta</taxon>
        <taxon>Sedentaria</taxon>
        <taxon>Canalipalpata</taxon>
        <taxon>Sabellida</taxon>
        <taxon>Oweniida</taxon>
        <taxon>Oweniidae</taxon>
        <taxon>Owenia</taxon>
    </lineage>
</organism>
<feature type="transmembrane region" description="Helical" evidence="5">
    <location>
        <begin position="223"/>
        <end position="247"/>
    </location>
</feature>
<keyword evidence="3" id="KW-0768">Sushi</keyword>
<dbReference type="EMBL" id="CAIIXF020000012">
    <property type="protein sequence ID" value="CAH1801255.1"/>
    <property type="molecule type" value="Genomic_DNA"/>
</dbReference>
<dbReference type="CDD" id="cd00033">
    <property type="entry name" value="CCP"/>
    <property type="match status" value="1"/>
</dbReference>
<dbReference type="Proteomes" id="UP000749559">
    <property type="component" value="Unassembled WGS sequence"/>
</dbReference>
<evidence type="ECO:0000256" key="5">
    <source>
        <dbReference type="SAM" id="Phobius"/>
    </source>
</evidence>
<evidence type="ECO:0000256" key="2">
    <source>
        <dbReference type="ARBA" id="ARBA00023157"/>
    </source>
</evidence>
<evidence type="ECO:0000256" key="3">
    <source>
        <dbReference type="PROSITE-ProRule" id="PRU00302"/>
    </source>
</evidence>
<accession>A0A8S4Q5S4</accession>
<feature type="compositionally biased region" description="Basic and acidic residues" evidence="4">
    <location>
        <begin position="299"/>
        <end position="312"/>
    </location>
</feature>
<dbReference type="Gene3D" id="3.10.100.10">
    <property type="entry name" value="Mannose-Binding Protein A, subunit A"/>
    <property type="match status" value="1"/>
</dbReference>
<evidence type="ECO:0000259" key="6">
    <source>
        <dbReference type="PROSITE" id="PS50041"/>
    </source>
</evidence>
<keyword evidence="9" id="KW-1185">Reference proteome</keyword>
<evidence type="ECO:0008006" key="10">
    <source>
        <dbReference type="Google" id="ProtNLM"/>
    </source>
</evidence>
<name>A0A8S4Q5S4_OWEFU</name>
<dbReference type="Pfam" id="PF00084">
    <property type="entry name" value="Sushi"/>
    <property type="match status" value="1"/>
</dbReference>
<dbReference type="AlphaFoldDB" id="A0A8S4Q5S4"/>
<evidence type="ECO:0000256" key="4">
    <source>
        <dbReference type="SAM" id="MobiDB-lite"/>
    </source>
</evidence>
<dbReference type="InterPro" id="IPR016187">
    <property type="entry name" value="CTDL_fold"/>
</dbReference>
<dbReference type="InterPro" id="IPR001304">
    <property type="entry name" value="C-type_lectin-like"/>
</dbReference>
<keyword evidence="1" id="KW-0732">Signal</keyword>
<dbReference type="PROSITE" id="PS50041">
    <property type="entry name" value="C_TYPE_LECTIN_2"/>
    <property type="match status" value="1"/>
</dbReference>
<evidence type="ECO:0000313" key="9">
    <source>
        <dbReference type="Proteomes" id="UP000749559"/>
    </source>
</evidence>